<dbReference type="NCBIfam" id="TIGR00675">
    <property type="entry name" value="dcm"/>
    <property type="match status" value="1"/>
</dbReference>
<dbReference type="Pfam" id="PF00145">
    <property type="entry name" value="DNA_methylase"/>
    <property type="match status" value="1"/>
</dbReference>
<name>A0A6N2ZZY2_9FIRM</name>
<keyword evidence="1 5" id="KW-0489">Methyltransferase</keyword>
<accession>A0A6N2ZZY2</accession>
<evidence type="ECO:0000256" key="1">
    <source>
        <dbReference type="ARBA" id="ARBA00022603"/>
    </source>
</evidence>
<dbReference type="SUPFAM" id="SSF53335">
    <property type="entry name" value="S-adenosyl-L-methionine-dependent methyltransferases"/>
    <property type="match status" value="1"/>
</dbReference>
<evidence type="ECO:0000256" key="5">
    <source>
        <dbReference type="PROSITE-ProRule" id="PRU01016"/>
    </source>
</evidence>
<dbReference type="EC" id="2.1.1.37" evidence="7"/>
<feature type="active site" evidence="5">
    <location>
        <position position="75"/>
    </location>
</feature>
<evidence type="ECO:0000256" key="4">
    <source>
        <dbReference type="ARBA" id="ARBA00022747"/>
    </source>
</evidence>
<evidence type="ECO:0000256" key="3">
    <source>
        <dbReference type="ARBA" id="ARBA00022691"/>
    </source>
</evidence>
<dbReference type="GO" id="GO:0032259">
    <property type="term" value="P:methylation"/>
    <property type="evidence" value="ECO:0007669"/>
    <property type="project" value="UniProtKB-KW"/>
</dbReference>
<dbReference type="GO" id="GO:0009307">
    <property type="term" value="P:DNA restriction-modification system"/>
    <property type="evidence" value="ECO:0007669"/>
    <property type="project" value="UniProtKB-KW"/>
</dbReference>
<evidence type="ECO:0000256" key="2">
    <source>
        <dbReference type="ARBA" id="ARBA00022679"/>
    </source>
</evidence>
<keyword evidence="3 5" id="KW-0949">S-adenosyl-L-methionine</keyword>
<dbReference type="GO" id="GO:0003677">
    <property type="term" value="F:DNA binding"/>
    <property type="evidence" value="ECO:0007669"/>
    <property type="project" value="TreeGrafter"/>
</dbReference>
<dbReference type="GO" id="GO:0003886">
    <property type="term" value="F:DNA (cytosine-5-)-methyltransferase activity"/>
    <property type="evidence" value="ECO:0007669"/>
    <property type="project" value="UniProtKB-EC"/>
</dbReference>
<dbReference type="InterPro" id="IPR001525">
    <property type="entry name" value="C5_MeTfrase"/>
</dbReference>
<dbReference type="PANTHER" id="PTHR10629:SF52">
    <property type="entry name" value="DNA (CYTOSINE-5)-METHYLTRANSFERASE 1"/>
    <property type="match status" value="1"/>
</dbReference>
<dbReference type="AlphaFoldDB" id="A0A6N2ZZY2"/>
<sequence>MDVIDLFSGCGGLSLGFIKEGYTINKAVEFDEKIANIYMQNHPEVEMIVDDIRNIDQTGVFSKGEADVIIGGPPCQGFSMAGARIRNGFIDDPRNYLFKHYFNVVKTVKPKVFIMENVKGILTMQNGKIFEEIKNIFQDSNLLEGDSYHLYYRVVKAVDFGIPQKRERVIIIGTTINDVDIDELWDVTIQDMKKEYPTYFDKITVKDAISNLPSTTKDGIVTNPIPTTEYQKFLSSSKEKLTNHTMTNHSKLAIDRMKRVDNGENFTSLKENIKSVHSGSYGRLCWDEQAPTITTRFDTPAGGRFIHPVEDRTLTPREAARIQSFPDDFVFYGNKTTICKTIGNAVPPKISFFLAKLVEKILEQEE</sequence>
<reference evidence="8" key="1">
    <citation type="submission" date="2019-11" db="EMBL/GenBank/DDBJ databases">
        <authorList>
            <person name="Feng L."/>
        </authorList>
    </citation>
    <scope>NUCLEOTIDE SEQUENCE</scope>
    <source>
        <strain evidence="8">CramosumLFYP8</strain>
    </source>
</reference>
<dbReference type="EMBL" id="CACRTL010000019">
    <property type="protein sequence ID" value="VYT85365.1"/>
    <property type="molecule type" value="Genomic_DNA"/>
</dbReference>
<dbReference type="InterPro" id="IPR050390">
    <property type="entry name" value="C5-Methyltransferase"/>
</dbReference>
<dbReference type="PROSITE" id="PS00094">
    <property type="entry name" value="C5_MTASE_1"/>
    <property type="match status" value="1"/>
</dbReference>
<dbReference type="PRINTS" id="PR00105">
    <property type="entry name" value="C5METTRFRASE"/>
</dbReference>
<dbReference type="InterPro" id="IPR029063">
    <property type="entry name" value="SAM-dependent_MTases_sf"/>
</dbReference>
<dbReference type="PANTHER" id="PTHR10629">
    <property type="entry name" value="CYTOSINE-SPECIFIC METHYLTRANSFERASE"/>
    <property type="match status" value="1"/>
</dbReference>
<dbReference type="Gene3D" id="3.40.50.150">
    <property type="entry name" value="Vaccinia Virus protein VP39"/>
    <property type="match status" value="1"/>
</dbReference>
<evidence type="ECO:0000313" key="8">
    <source>
        <dbReference type="EMBL" id="VYT85365.1"/>
    </source>
</evidence>
<dbReference type="Gene3D" id="3.90.120.10">
    <property type="entry name" value="DNA Methylase, subunit A, domain 2"/>
    <property type="match status" value="1"/>
</dbReference>
<dbReference type="RefSeq" id="WP_156635406.1">
    <property type="nucleotide sequence ID" value="NZ_CACRTL010000019.1"/>
</dbReference>
<protein>
    <recommendedName>
        <fullName evidence="7">Cytosine-specific methyltransferase</fullName>
        <ecNumber evidence="7">2.1.1.37</ecNumber>
    </recommendedName>
</protein>
<keyword evidence="4" id="KW-0680">Restriction system</keyword>
<keyword evidence="2 5" id="KW-0808">Transferase</keyword>
<organism evidence="8">
    <name type="scientific">Thomasclavelia ramosa</name>
    <dbReference type="NCBI Taxonomy" id="1547"/>
    <lineage>
        <taxon>Bacteria</taxon>
        <taxon>Bacillati</taxon>
        <taxon>Bacillota</taxon>
        <taxon>Erysipelotrichia</taxon>
        <taxon>Erysipelotrichales</taxon>
        <taxon>Coprobacillaceae</taxon>
        <taxon>Thomasclavelia</taxon>
    </lineage>
</organism>
<dbReference type="PROSITE" id="PS51679">
    <property type="entry name" value="SAM_MT_C5"/>
    <property type="match status" value="1"/>
</dbReference>
<evidence type="ECO:0000256" key="7">
    <source>
        <dbReference type="RuleBase" id="RU000417"/>
    </source>
</evidence>
<evidence type="ECO:0000256" key="6">
    <source>
        <dbReference type="RuleBase" id="RU000416"/>
    </source>
</evidence>
<dbReference type="GO" id="GO:0044027">
    <property type="term" value="P:negative regulation of gene expression via chromosomal CpG island methylation"/>
    <property type="evidence" value="ECO:0007669"/>
    <property type="project" value="TreeGrafter"/>
</dbReference>
<gene>
    <name evidence="8" type="primary">haeIIIM</name>
    <name evidence="8" type="ORF">CRLFYP8_02348</name>
</gene>
<comment type="catalytic activity">
    <reaction evidence="7">
        <text>a 2'-deoxycytidine in DNA + S-adenosyl-L-methionine = a 5-methyl-2'-deoxycytidine in DNA + S-adenosyl-L-homocysteine + H(+)</text>
        <dbReference type="Rhea" id="RHEA:13681"/>
        <dbReference type="Rhea" id="RHEA-COMP:11369"/>
        <dbReference type="Rhea" id="RHEA-COMP:11370"/>
        <dbReference type="ChEBI" id="CHEBI:15378"/>
        <dbReference type="ChEBI" id="CHEBI:57856"/>
        <dbReference type="ChEBI" id="CHEBI:59789"/>
        <dbReference type="ChEBI" id="CHEBI:85452"/>
        <dbReference type="ChEBI" id="CHEBI:85454"/>
        <dbReference type="EC" id="2.1.1.37"/>
    </reaction>
</comment>
<proteinExistence type="inferred from homology"/>
<comment type="similarity">
    <text evidence="5 6">Belongs to the class I-like SAM-binding methyltransferase superfamily. C5-methyltransferase family.</text>
</comment>
<dbReference type="CDD" id="cd00315">
    <property type="entry name" value="Cyt_C5_DNA_methylase"/>
    <property type="match status" value="1"/>
</dbReference>
<dbReference type="InterPro" id="IPR018117">
    <property type="entry name" value="C5_DNA_meth_AS"/>
</dbReference>